<reference evidence="2 3" key="1">
    <citation type="submission" date="2018-06" db="EMBL/GenBank/DDBJ databases">
        <authorList>
            <consortium name="Pathogen Informatics"/>
            <person name="Doyle S."/>
        </authorList>
    </citation>
    <scope>NUCLEOTIDE SEQUENCE [LARGE SCALE GENOMIC DNA]</scope>
    <source>
        <strain evidence="2 3">NCTC11647</strain>
    </source>
</reference>
<keyword evidence="1" id="KW-0732">Signal</keyword>
<sequence>MKRLVFLLTPILLGGCAAGMNDDFSCSAVDGIEGCVSMTDINTLVDQGQFATDSQGNVLGKSQVVAAANKNVGIIEVTAPTRVTDGVPMALAYPNRPTRQQERVQEITVFPYIDNAGNYHATSRIFTVITPSRWVHQQ</sequence>
<dbReference type="Proteomes" id="UP000251647">
    <property type="component" value="Unassembled WGS sequence"/>
</dbReference>
<dbReference type="Pfam" id="PF09676">
    <property type="entry name" value="TraV"/>
    <property type="match status" value="1"/>
</dbReference>
<accession>A0A2X1XTY2</accession>
<evidence type="ECO:0000313" key="3">
    <source>
        <dbReference type="Proteomes" id="UP000251647"/>
    </source>
</evidence>
<organism evidence="2 3">
    <name type="scientific">Photobacterium damselae</name>
    <dbReference type="NCBI Taxonomy" id="38293"/>
    <lineage>
        <taxon>Bacteria</taxon>
        <taxon>Pseudomonadati</taxon>
        <taxon>Pseudomonadota</taxon>
        <taxon>Gammaproteobacteria</taxon>
        <taxon>Vibrionales</taxon>
        <taxon>Vibrionaceae</taxon>
        <taxon>Photobacterium</taxon>
    </lineage>
</organism>
<feature type="signal peptide" evidence="1">
    <location>
        <begin position="1"/>
        <end position="19"/>
    </location>
</feature>
<dbReference type="AlphaFoldDB" id="A0A2X1XTY2"/>
<evidence type="ECO:0000313" key="2">
    <source>
        <dbReference type="EMBL" id="SPY46053.1"/>
    </source>
</evidence>
<protein>
    <submittedName>
        <fullName evidence="2">Conjugal transfer protein TraV</fullName>
    </submittedName>
</protein>
<proteinExistence type="predicted"/>
<name>A0A2X1XTY2_PHODM</name>
<dbReference type="NCBIfam" id="TIGR02747">
    <property type="entry name" value="TraV"/>
    <property type="match status" value="1"/>
</dbReference>
<feature type="chain" id="PRO_5016158804" evidence="1">
    <location>
        <begin position="20"/>
        <end position="138"/>
    </location>
</feature>
<dbReference type="InterPro" id="IPR014118">
    <property type="entry name" value="T4SS_TraV"/>
</dbReference>
<dbReference type="PROSITE" id="PS51257">
    <property type="entry name" value="PROKAR_LIPOPROTEIN"/>
    <property type="match status" value="1"/>
</dbReference>
<evidence type="ECO:0000256" key="1">
    <source>
        <dbReference type="SAM" id="SignalP"/>
    </source>
</evidence>
<dbReference type="EMBL" id="UATL01000008">
    <property type="protein sequence ID" value="SPY46053.1"/>
    <property type="molecule type" value="Genomic_DNA"/>
</dbReference>
<gene>
    <name evidence="2" type="primary">traV</name>
    <name evidence="2" type="ORF">NCTC11647_04399</name>
</gene>
<dbReference type="RefSeq" id="WP_036766264.1">
    <property type="nucleotide sequence ID" value="NZ_PYOG01000053.1"/>
</dbReference>